<evidence type="ECO:0000256" key="1">
    <source>
        <dbReference type="ARBA" id="ARBA00001971"/>
    </source>
</evidence>
<accession>A0A3A4B116</accession>
<evidence type="ECO:0000313" key="8">
    <source>
        <dbReference type="EMBL" id="RJL31783.1"/>
    </source>
</evidence>
<comment type="similarity">
    <text evidence="2 6">Belongs to the cytochrome P450 family.</text>
</comment>
<organism evidence="8 9">
    <name type="scientific">Bailinhaonella thermotolerans</name>
    <dbReference type="NCBI Taxonomy" id="1070861"/>
    <lineage>
        <taxon>Bacteria</taxon>
        <taxon>Bacillati</taxon>
        <taxon>Actinomycetota</taxon>
        <taxon>Actinomycetes</taxon>
        <taxon>Streptosporangiales</taxon>
        <taxon>Streptosporangiaceae</taxon>
        <taxon>Bailinhaonella</taxon>
    </lineage>
</organism>
<comment type="caution">
    <text evidence="8">The sequence shown here is derived from an EMBL/GenBank/DDBJ whole genome shotgun (WGS) entry which is preliminary data.</text>
</comment>
<feature type="binding site" description="axial binding residue" evidence="5">
    <location>
        <position position="437"/>
    </location>
    <ligand>
        <name>heme</name>
        <dbReference type="ChEBI" id="CHEBI:30413"/>
    </ligand>
    <ligandPart>
        <name>Fe</name>
        <dbReference type="ChEBI" id="CHEBI:18248"/>
    </ligandPart>
</feature>
<dbReference type="PRINTS" id="PR00465">
    <property type="entry name" value="EP450IV"/>
</dbReference>
<keyword evidence="9" id="KW-1185">Reference proteome</keyword>
<dbReference type="InterPro" id="IPR036396">
    <property type="entry name" value="Cyt_P450_sf"/>
</dbReference>
<name>A0A3A4B116_9ACTN</name>
<dbReference type="RefSeq" id="WP_119927811.1">
    <property type="nucleotide sequence ID" value="NZ_QZEY01000006.1"/>
</dbReference>
<keyword evidence="6" id="KW-0503">Monooxygenase</keyword>
<comment type="cofactor">
    <cofactor evidence="1 5">
        <name>heme</name>
        <dbReference type="ChEBI" id="CHEBI:30413"/>
    </cofactor>
</comment>
<feature type="compositionally biased region" description="Low complexity" evidence="7">
    <location>
        <begin position="248"/>
        <end position="259"/>
    </location>
</feature>
<dbReference type="InterPro" id="IPR050121">
    <property type="entry name" value="Cytochrome_P450_monoxygenase"/>
</dbReference>
<dbReference type="GO" id="GO:0004497">
    <property type="term" value="F:monooxygenase activity"/>
    <property type="evidence" value="ECO:0007669"/>
    <property type="project" value="UniProtKB-KW"/>
</dbReference>
<keyword evidence="6" id="KW-0560">Oxidoreductase</keyword>
<dbReference type="GO" id="GO:0020037">
    <property type="term" value="F:heme binding"/>
    <property type="evidence" value="ECO:0007669"/>
    <property type="project" value="InterPro"/>
</dbReference>
<dbReference type="EMBL" id="QZEY01000006">
    <property type="protein sequence ID" value="RJL31783.1"/>
    <property type="molecule type" value="Genomic_DNA"/>
</dbReference>
<dbReference type="GO" id="GO:0005506">
    <property type="term" value="F:iron ion binding"/>
    <property type="evidence" value="ECO:0007669"/>
    <property type="project" value="InterPro"/>
</dbReference>
<feature type="region of interest" description="Disordered" evidence="7">
    <location>
        <begin position="216"/>
        <end position="265"/>
    </location>
</feature>
<dbReference type="Gene3D" id="1.10.630.10">
    <property type="entry name" value="Cytochrome P450"/>
    <property type="match status" value="1"/>
</dbReference>
<proteinExistence type="inferred from homology"/>
<dbReference type="PANTHER" id="PTHR24305">
    <property type="entry name" value="CYTOCHROME P450"/>
    <property type="match status" value="1"/>
</dbReference>
<evidence type="ECO:0000256" key="3">
    <source>
        <dbReference type="ARBA" id="ARBA00022723"/>
    </source>
</evidence>
<reference evidence="8 9" key="1">
    <citation type="submission" date="2018-09" db="EMBL/GenBank/DDBJ databases">
        <title>YIM 75507 draft genome.</title>
        <authorList>
            <person name="Tang S."/>
            <person name="Feng Y."/>
        </authorList>
    </citation>
    <scope>NUCLEOTIDE SEQUENCE [LARGE SCALE GENOMIC DNA]</scope>
    <source>
        <strain evidence="8 9">YIM 75507</strain>
    </source>
</reference>
<dbReference type="AlphaFoldDB" id="A0A3A4B116"/>
<dbReference type="OrthoDB" id="3217230at2"/>
<dbReference type="PROSITE" id="PS00086">
    <property type="entry name" value="CYTOCHROME_P450"/>
    <property type="match status" value="1"/>
</dbReference>
<keyword evidence="3 5" id="KW-0479">Metal-binding</keyword>
<evidence type="ECO:0000313" key="9">
    <source>
        <dbReference type="Proteomes" id="UP000265768"/>
    </source>
</evidence>
<evidence type="ECO:0000256" key="4">
    <source>
        <dbReference type="ARBA" id="ARBA00023004"/>
    </source>
</evidence>
<dbReference type="PRINTS" id="PR00385">
    <property type="entry name" value="P450"/>
</dbReference>
<dbReference type="InterPro" id="IPR017972">
    <property type="entry name" value="Cyt_P450_CS"/>
</dbReference>
<dbReference type="SUPFAM" id="SSF48264">
    <property type="entry name" value="Cytochrome P450"/>
    <property type="match status" value="1"/>
</dbReference>
<sequence length="487" mass="53127">MRAPGPRGGVPVRRFREDQAGLLMELRRTYGGVVRYRVGPYRVHQVTEPDLVRRVLKDNGENFTRGVFYDRFRLFFGEGLLTADGEAWRMRRAVAQPFFRHGVLHESVPLIAECVEDLRRRWAGPAAGGGPVDIVPEMMRLAMGVVGRVILGADPRPRAGDLVPAVAFAAPAMIPGAPGQLLPSWFPAPYPRRVRWSRRVIDAAMDEVIDAHSASRCPVTGRTADGPGDGPGDGPSVPVPGRDGGAGADRAGGVAEAGAGRAGGPEEGQVLAAALLDAVDPATGRPWTREQVRDELKTHFLAGHETTGCGLAWALYAVATHPRVRRRLVAEIDDVLAGRAPTADDLAKMPYLRQVVDESLRLHPPIPLFPRGAVRDVDLGGHLIPKGTSVFMLPYVAHHDPDSWEDPERFDPDRFDPSRPGPSRYTYFPFGGGVRRCIGSHLATLEIRVAVAMILQRYTLTPARPAEPRALLSLRPRDGMPMTIRPR</sequence>
<dbReference type="GO" id="GO:0016705">
    <property type="term" value="F:oxidoreductase activity, acting on paired donors, with incorporation or reduction of molecular oxygen"/>
    <property type="evidence" value="ECO:0007669"/>
    <property type="project" value="InterPro"/>
</dbReference>
<dbReference type="PANTHER" id="PTHR24305:SF166">
    <property type="entry name" value="CYTOCHROME P450 12A4, MITOCHONDRIAL-RELATED"/>
    <property type="match status" value="1"/>
</dbReference>
<evidence type="ECO:0000256" key="2">
    <source>
        <dbReference type="ARBA" id="ARBA00010617"/>
    </source>
</evidence>
<dbReference type="InterPro" id="IPR002403">
    <property type="entry name" value="Cyt_P450_E_grp-IV"/>
</dbReference>
<gene>
    <name evidence="8" type="ORF">D5H75_19010</name>
</gene>
<protein>
    <submittedName>
        <fullName evidence="8">Cytochrome P450</fullName>
    </submittedName>
</protein>
<dbReference type="InterPro" id="IPR001128">
    <property type="entry name" value="Cyt_P450"/>
</dbReference>
<evidence type="ECO:0000256" key="6">
    <source>
        <dbReference type="RuleBase" id="RU000461"/>
    </source>
</evidence>
<keyword evidence="5 6" id="KW-0349">Heme</keyword>
<dbReference type="Proteomes" id="UP000265768">
    <property type="component" value="Unassembled WGS sequence"/>
</dbReference>
<dbReference type="Pfam" id="PF00067">
    <property type="entry name" value="p450"/>
    <property type="match status" value="1"/>
</dbReference>
<keyword evidence="4 5" id="KW-0408">Iron</keyword>
<evidence type="ECO:0000256" key="7">
    <source>
        <dbReference type="SAM" id="MobiDB-lite"/>
    </source>
</evidence>
<evidence type="ECO:0000256" key="5">
    <source>
        <dbReference type="PIRSR" id="PIRSR602403-1"/>
    </source>
</evidence>